<keyword evidence="2" id="KW-0645">Protease</keyword>
<evidence type="ECO:0000256" key="3">
    <source>
        <dbReference type="SAM" id="MobiDB-lite"/>
    </source>
</evidence>
<feature type="domain" description="USP" evidence="4">
    <location>
        <begin position="110"/>
        <end position="610"/>
    </location>
</feature>
<dbReference type="PANTHER" id="PTHR21646">
    <property type="entry name" value="UBIQUITIN CARBOXYL-TERMINAL HYDROLASE"/>
    <property type="match status" value="1"/>
</dbReference>
<dbReference type="AlphaFoldDB" id="A0A564Z119"/>
<evidence type="ECO:0000313" key="6">
    <source>
        <dbReference type="Proteomes" id="UP000321570"/>
    </source>
</evidence>
<dbReference type="Proteomes" id="UP000321570">
    <property type="component" value="Unassembled WGS sequence"/>
</dbReference>
<feature type="compositionally biased region" description="Low complexity" evidence="3">
    <location>
        <begin position="629"/>
        <end position="647"/>
    </location>
</feature>
<evidence type="ECO:0000259" key="4">
    <source>
        <dbReference type="PROSITE" id="PS50235"/>
    </source>
</evidence>
<feature type="compositionally biased region" description="Basic and acidic residues" evidence="3">
    <location>
        <begin position="14"/>
        <end position="23"/>
    </location>
</feature>
<comment type="catalytic activity">
    <reaction evidence="1 2">
        <text>Thiol-dependent hydrolysis of ester, thioester, amide, peptide and isopeptide bonds formed by the C-terminal Gly of ubiquitin (a 76-residue protein attached to proteins as an intracellular targeting signal).</text>
        <dbReference type="EC" id="3.4.19.12"/>
    </reaction>
</comment>
<accession>A0A564Z119</accession>
<feature type="compositionally biased region" description="Pro residues" evidence="3">
    <location>
        <begin position="229"/>
        <end position="238"/>
    </location>
</feature>
<dbReference type="EC" id="3.4.19.12" evidence="2"/>
<evidence type="ECO:0000256" key="1">
    <source>
        <dbReference type="ARBA" id="ARBA00000707"/>
    </source>
</evidence>
<keyword evidence="2" id="KW-0833">Ubl conjugation pathway</keyword>
<dbReference type="GO" id="GO:0006508">
    <property type="term" value="P:proteolysis"/>
    <property type="evidence" value="ECO:0007669"/>
    <property type="project" value="UniProtKB-KW"/>
</dbReference>
<feature type="region of interest" description="Disordered" evidence="3">
    <location>
        <begin position="1"/>
        <end position="23"/>
    </location>
</feature>
<sequence>MSHISTTVCSVNHESNKDTDITPRSKKSTVVKLFKNVFDGSKRVQTQCDSTLGPYEKGVEISIEHSKQPQDEVNTTNKTHRRQLSHSKSMENYRKKSTVSEPGYKTPTPCGLENLGNTCYLNAIMQCLRSTKPVRDFCEKYDGGRSKLPKNSTDLVPAFAYLLTKMNSATNGSVNSSTLQRFKNAFVAHVPNYKGNLQQDALEFFTYLVDGLHEGIKERSHTPNVSDPPSSPTTPSTPLPAIQKDHRLKRRRGGLKTSESSGHLTGGDREASWDDSSESSTRYFKKIARKFSEKVLRPLRSEGSYDVPHDTHQPAVNSADATASENSFLKDTFVGHLQTRLRCLQCNNLTTRDELFWNLALCVPEVNASPSEKEARDKRATAKTSVSSSTTAISSSTTSEATCVSLDDCLKAFMKTEILDDVDRPTCNKCKTRNKAELQVKISKLPKILVLQFQRFESSCCKIKKRNLIKFGFEQDMSPYSVDDSADKKTAVHKVRPTTIPKCTSSPAILHPSNDAELQKGMSATSMTASTHKLGLSEVTVSTNYRLYAVVYHQGGTDRGHYTARCRLPSNPMNSEQASWYFFDDENVSKVSADQEVIHPTAYILFYERIDPKPNSDSLSTKPGENEESSSSSGKVSTKFTTGVDED</sequence>
<keyword evidence="2" id="KW-0378">Hydrolase</keyword>
<dbReference type="InterPro" id="IPR028889">
    <property type="entry name" value="USP"/>
</dbReference>
<dbReference type="GO" id="GO:0004843">
    <property type="term" value="F:cysteine-type deubiquitinase activity"/>
    <property type="evidence" value="ECO:0007669"/>
    <property type="project" value="UniProtKB-UniRule"/>
</dbReference>
<comment type="similarity">
    <text evidence="2">Belongs to the peptidase C19 family.</text>
</comment>
<feature type="region of interest" description="Disordered" evidence="3">
    <location>
        <begin position="66"/>
        <end position="102"/>
    </location>
</feature>
<feature type="region of interest" description="Disordered" evidence="3">
    <location>
        <begin position="611"/>
        <end position="647"/>
    </location>
</feature>
<feature type="compositionally biased region" description="Low complexity" evidence="3">
    <location>
        <begin position="382"/>
        <end position="391"/>
    </location>
</feature>
<dbReference type="EMBL" id="CABIJS010000543">
    <property type="protein sequence ID" value="VUZ52989.1"/>
    <property type="molecule type" value="Genomic_DNA"/>
</dbReference>
<dbReference type="InterPro" id="IPR001394">
    <property type="entry name" value="Peptidase_C19_UCH"/>
</dbReference>
<name>A0A564Z119_HYMDI</name>
<proteinExistence type="inferred from homology"/>
<evidence type="ECO:0000256" key="2">
    <source>
        <dbReference type="RuleBase" id="RU366025"/>
    </source>
</evidence>
<reference evidence="5 6" key="1">
    <citation type="submission" date="2019-07" db="EMBL/GenBank/DDBJ databases">
        <authorList>
            <person name="Jastrzebski P J."/>
            <person name="Paukszto L."/>
            <person name="Jastrzebski P J."/>
        </authorList>
    </citation>
    <scope>NUCLEOTIDE SEQUENCE [LARGE SCALE GENOMIC DNA]</scope>
    <source>
        <strain evidence="5 6">WMS-il1</strain>
    </source>
</reference>
<feature type="region of interest" description="Disordered" evidence="3">
    <location>
        <begin position="218"/>
        <end position="276"/>
    </location>
</feature>
<organism evidence="5 6">
    <name type="scientific">Hymenolepis diminuta</name>
    <name type="common">Rat tapeworm</name>
    <dbReference type="NCBI Taxonomy" id="6216"/>
    <lineage>
        <taxon>Eukaryota</taxon>
        <taxon>Metazoa</taxon>
        <taxon>Spiralia</taxon>
        <taxon>Lophotrochozoa</taxon>
        <taxon>Platyhelminthes</taxon>
        <taxon>Cestoda</taxon>
        <taxon>Eucestoda</taxon>
        <taxon>Cyclophyllidea</taxon>
        <taxon>Hymenolepididae</taxon>
        <taxon>Hymenolepis</taxon>
    </lineage>
</organism>
<dbReference type="GO" id="GO:0016579">
    <property type="term" value="P:protein deubiquitination"/>
    <property type="evidence" value="ECO:0007669"/>
    <property type="project" value="InterPro"/>
</dbReference>
<dbReference type="PROSITE" id="PS50235">
    <property type="entry name" value="USP_3"/>
    <property type="match status" value="1"/>
</dbReference>
<dbReference type="Gene3D" id="3.90.70.10">
    <property type="entry name" value="Cysteine proteinases"/>
    <property type="match status" value="1"/>
</dbReference>
<dbReference type="SUPFAM" id="SSF54001">
    <property type="entry name" value="Cysteine proteinases"/>
    <property type="match status" value="1"/>
</dbReference>
<dbReference type="InterPro" id="IPR038765">
    <property type="entry name" value="Papain-like_cys_pep_sf"/>
</dbReference>
<keyword evidence="6" id="KW-1185">Reference proteome</keyword>
<dbReference type="PROSITE" id="PS00973">
    <property type="entry name" value="USP_2"/>
    <property type="match status" value="1"/>
</dbReference>
<dbReference type="PROSITE" id="PS00972">
    <property type="entry name" value="USP_1"/>
    <property type="match status" value="1"/>
</dbReference>
<dbReference type="InterPro" id="IPR018200">
    <property type="entry name" value="USP_CS"/>
</dbReference>
<keyword evidence="2" id="KW-0788">Thiol protease</keyword>
<protein>
    <recommendedName>
        <fullName evidence="2">Ubiquitin carboxyl-terminal hydrolase</fullName>
        <ecNumber evidence="2">3.4.19.12</ecNumber>
    </recommendedName>
</protein>
<feature type="compositionally biased region" description="Polar residues" evidence="3">
    <location>
        <begin position="1"/>
        <end position="13"/>
    </location>
</feature>
<gene>
    <name evidence="5" type="ORF">WMSIL1_LOCUS11306</name>
</gene>
<dbReference type="Pfam" id="PF00443">
    <property type="entry name" value="UCH"/>
    <property type="match status" value="1"/>
</dbReference>
<evidence type="ECO:0000313" key="5">
    <source>
        <dbReference type="EMBL" id="VUZ52989.1"/>
    </source>
</evidence>
<feature type="region of interest" description="Disordered" evidence="3">
    <location>
        <begin position="372"/>
        <end position="391"/>
    </location>
</feature>
<dbReference type="InterPro" id="IPR050185">
    <property type="entry name" value="Ub_carboxyl-term_hydrolase"/>
</dbReference>